<evidence type="ECO:0000313" key="3">
    <source>
        <dbReference type="Proteomes" id="UP000289411"/>
    </source>
</evidence>
<evidence type="ECO:0000256" key="1">
    <source>
        <dbReference type="SAM" id="SignalP"/>
    </source>
</evidence>
<keyword evidence="1" id="KW-0732">Signal</keyword>
<dbReference type="AlphaFoldDB" id="A0A4V1RI20"/>
<evidence type="ECO:0000313" key="2">
    <source>
        <dbReference type="EMBL" id="RYB02017.1"/>
    </source>
</evidence>
<dbReference type="RefSeq" id="WP_129221537.1">
    <property type="nucleotide sequence ID" value="NZ_QYBC01000024.1"/>
</dbReference>
<feature type="signal peptide" evidence="1">
    <location>
        <begin position="1"/>
        <end position="28"/>
    </location>
</feature>
<accession>A0A4V1RI20</accession>
<organism evidence="2 3">
    <name type="scientific">Lichenibacterium ramalinae</name>
    <dbReference type="NCBI Taxonomy" id="2316527"/>
    <lineage>
        <taxon>Bacteria</taxon>
        <taxon>Pseudomonadati</taxon>
        <taxon>Pseudomonadota</taxon>
        <taxon>Alphaproteobacteria</taxon>
        <taxon>Hyphomicrobiales</taxon>
        <taxon>Lichenihabitantaceae</taxon>
        <taxon>Lichenibacterium</taxon>
    </lineage>
</organism>
<reference evidence="2 3" key="2">
    <citation type="submission" date="2019-02" db="EMBL/GenBank/DDBJ databases">
        <title>'Lichenibacterium ramalinii' gen. nov. sp. nov., 'Lichenibacterium minor' gen. nov. sp. nov.</title>
        <authorList>
            <person name="Pankratov T."/>
        </authorList>
    </citation>
    <scope>NUCLEOTIDE SEQUENCE [LARGE SCALE GENOMIC DNA]</scope>
    <source>
        <strain evidence="2 3">RmlP001</strain>
    </source>
</reference>
<gene>
    <name evidence="2" type="ORF">D3272_22885</name>
</gene>
<feature type="chain" id="PRO_5020468150" evidence="1">
    <location>
        <begin position="29"/>
        <end position="104"/>
    </location>
</feature>
<comment type="caution">
    <text evidence="2">The sequence shown here is derived from an EMBL/GenBank/DDBJ whole genome shotgun (WGS) entry which is preliminary data.</text>
</comment>
<protein>
    <submittedName>
        <fullName evidence="2">Uncharacterized protein</fullName>
    </submittedName>
</protein>
<dbReference type="Proteomes" id="UP000289411">
    <property type="component" value="Unassembled WGS sequence"/>
</dbReference>
<sequence>MALQASITRAVAIAAGLALAAAATPAAAGENYVIPSSDGYGISDCMHSGVDCGRVIADSWCESHGHAHVLAYGTVDDVTGSVQASTKPEPVKAAPGDIVIRCGD</sequence>
<keyword evidence="3" id="KW-1185">Reference proteome</keyword>
<reference evidence="2 3" key="1">
    <citation type="submission" date="2018-09" db="EMBL/GenBank/DDBJ databases">
        <authorList>
            <person name="Grouzdev D.S."/>
            <person name="Krutkina M.S."/>
        </authorList>
    </citation>
    <scope>NUCLEOTIDE SEQUENCE [LARGE SCALE GENOMIC DNA]</scope>
    <source>
        <strain evidence="2 3">RmlP001</strain>
    </source>
</reference>
<dbReference type="EMBL" id="QYBC01000024">
    <property type="protein sequence ID" value="RYB02017.1"/>
    <property type="molecule type" value="Genomic_DNA"/>
</dbReference>
<dbReference type="OrthoDB" id="9150143at2"/>
<name>A0A4V1RI20_9HYPH</name>
<proteinExistence type="predicted"/>